<dbReference type="Pfam" id="PF17765">
    <property type="entry name" value="MLTR_LBD"/>
    <property type="match status" value="1"/>
</dbReference>
<dbReference type="Gene3D" id="3.30.450.180">
    <property type="match status" value="1"/>
</dbReference>
<organism evidence="2 3">
    <name type="scientific">Mycobacteroides immunogenum</name>
    <dbReference type="NCBI Taxonomy" id="83262"/>
    <lineage>
        <taxon>Bacteria</taxon>
        <taxon>Bacillati</taxon>
        <taxon>Actinomycetota</taxon>
        <taxon>Actinomycetes</taxon>
        <taxon>Mycobacteriales</taxon>
        <taxon>Mycobacteriaceae</taxon>
        <taxon>Mycobacteroides</taxon>
    </lineage>
</organism>
<dbReference type="Gene3D" id="1.10.260.40">
    <property type="entry name" value="lambda repressor-like DNA-binding domains"/>
    <property type="match status" value="1"/>
</dbReference>
<evidence type="ECO:0000313" key="3">
    <source>
        <dbReference type="Proteomes" id="UP000186919"/>
    </source>
</evidence>
<dbReference type="CDD" id="cd00093">
    <property type="entry name" value="HTH_XRE"/>
    <property type="match status" value="1"/>
</dbReference>
<evidence type="ECO:0000259" key="1">
    <source>
        <dbReference type="PROSITE" id="PS50943"/>
    </source>
</evidence>
<feature type="domain" description="HTH cro/C1-type" evidence="1">
    <location>
        <begin position="37"/>
        <end position="87"/>
    </location>
</feature>
<dbReference type="PROSITE" id="PS50943">
    <property type="entry name" value="HTH_CROC1"/>
    <property type="match status" value="1"/>
</dbReference>
<accession>A0A179VF12</accession>
<dbReference type="PANTHER" id="PTHR35010">
    <property type="entry name" value="BLL4672 PROTEIN-RELATED"/>
    <property type="match status" value="1"/>
</dbReference>
<comment type="caution">
    <text evidence="2">The sequence shown here is derived from an EMBL/GenBank/DDBJ whole genome shotgun (WGS) entry which is preliminary data.</text>
</comment>
<dbReference type="EMBL" id="LQYE01000001">
    <property type="protein sequence ID" value="OAT70237.1"/>
    <property type="molecule type" value="Genomic_DNA"/>
</dbReference>
<dbReference type="InterPro" id="IPR001387">
    <property type="entry name" value="Cro/C1-type_HTH"/>
</dbReference>
<dbReference type="PANTHER" id="PTHR35010:SF2">
    <property type="entry name" value="BLL4672 PROTEIN"/>
    <property type="match status" value="1"/>
</dbReference>
<dbReference type="Pfam" id="PF13560">
    <property type="entry name" value="HTH_31"/>
    <property type="match status" value="1"/>
</dbReference>
<dbReference type="GO" id="GO:0003677">
    <property type="term" value="F:DNA binding"/>
    <property type="evidence" value="ECO:0007669"/>
    <property type="project" value="InterPro"/>
</dbReference>
<proteinExistence type="predicted"/>
<dbReference type="AlphaFoldDB" id="A0A179VF12"/>
<protein>
    <recommendedName>
        <fullName evidence="1">HTH cro/C1-type domain-containing protein</fullName>
    </recommendedName>
</protein>
<dbReference type="InterPro" id="IPR010982">
    <property type="entry name" value="Lambda_DNA-bd_dom_sf"/>
</dbReference>
<dbReference type="Proteomes" id="UP000186919">
    <property type="component" value="Unassembled WGS sequence"/>
</dbReference>
<sequence>MAARRDPRLVELGALLRTRRSAIHPDAVGLPTPDGRRQVAGLRREEVADRAFISLEHYTRIEQGRVPPSRDVLDRLSSVLRLTEDEGRYVRQLLAGSGLRPSPVPALPEASGPIVHLLQRLTDIPAILIGPQTAILAWNDAAARLFLDFGQIPIAERTFVELLFTHDSFQSRFGDLAAMRRVVVGILRSTSADELSNGEYSAHLQKISAASADFHAMWHQFDVAQPRGIPALPLHHPETGEIVVDVVTLLFDDPSQRLLLFV</sequence>
<reference evidence="2 3" key="1">
    <citation type="submission" date="2016-01" db="EMBL/GenBank/DDBJ databases">
        <title>Mycobacterium immunogenum strain CD11_6 genome sequencing and assembly.</title>
        <authorList>
            <person name="Kaur G."/>
            <person name="Nair G.R."/>
            <person name="Mayilraj S."/>
        </authorList>
    </citation>
    <scope>NUCLEOTIDE SEQUENCE [LARGE SCALE GENOMIC DNA]</scope>
    <source>
        <strain evidence="2 3">CD11-6</strain>
    </source>
</reference>
<dbReference type="SMART" id="SM00530">
    <property type="entry name" value="HTH_XRE"/>
    <property type="match status" value="1"/>
</dbReference>
<gene>
    <name evidence="2" type="ORF">AWB85_02370</name>
</gene>
<dbReference type="SUPFAM" id="SSF47413">
    <property type="entry name" value="lambda repressor-like DNA-binding domains"/>
    <property type="match status" value="1"/>
</dbReference>
<name>A0A179VF12_9MYCO</name>
<dbReference type="InterPro" id="IPR041413">
    <property type="entry name" value="MLTR_LBD"/>
</dbReference>
<dbReference type="RefSeq" id="WP_064627359.1">
    <property type="nucleotide sequence ID" value="NZ_LQYE01000001.1"/>
</dbReference>
<evidence type="ECO:0000313" key="2">
    <source>
        <dbReference type="EMBL" id="OAT70237.1"/>
    </source>
</evidence>